<evidence type="ECO:0008006" key="3">
    <source>
        <dbReference type="Google" id="ProtNLM"/>
    </source>
</evidence>
<organism evidence="1 2">
    <name type="scientific">Thalassobellus suaedae</name>
    <dbReference type="NCBI Taxonomy" id="3074124"/>
    <lineage>
        <taxon>Bacteria</taxon>
        <taxon>Pseudomonadati</taxon>
        <taxon>Bacteroidota</taxon>
        <taxon>Flavobacteriia</taxon>
        <taxon>Flavobacteriales</taxon>
        <taxon>Flavobacteriaceae</taxon>
        <taxon>Thalassobellus</taxon>
    </lineage>
</organism>
<sequence length="391" mass="45535">MKKILLSTIIAISLIACSTSKQIEKSLSYGNYDQAITDAISKLRTNKNKKGKADFIIMLQEAFNKANERDLNDVDFLKKDNNPENYIRIYDMYVGLNNRQERIKPLLPLYVNGKKVVFNLKNYDNQIINYKNNASEQIYINATTLLKSTNKLDYRVAYDELKEIENINPNYKDVRQLMESAHIKGTDFVLVDMINDTQKVIPKRLEDDLLNFSSYGLNNFWSVYHGTPEDKITYDYNMRVNLRDINISPEQIKEREIIKEKQIVDGWQYLVGEDGHEVKDSLGNSIKVDKLKTVRCTYYEFKQFKATQITGNVEYLNTKTNQLVDAFPITSEFVFEHIYANSRGDRRALDNSLLHFLEKRAVPFPSEEQMIYDTGEDLKLQLKNIINSYAL</sequence>
<reference evidence="1 2" key="1">
    <citation type="submission" date="2023-09" db="EMBL/GenBank/DDBJ databases">
        <title>Thalassobella suaedae gen. nov., sp. nov., a marine bacterium of the family Flavobacteriaceae isolated from a halophyte Suaeda japonica.</title>
        <authorList>
            <person name="Lee S.Y."/>
            <person name="Hwang C.Y."/>
        </authorList>
    </citation>
    <scope>NUCLEOTIDE SEQUENCE [LARGE SCALE GENOMIC DNA]</scope>
    <source>
        <strain evidence="1 2">HL-DH10</strain>
    </source>
</reference>
<accession>A0ABY9Y4G7</accession>
<dbReference type="Proteomes" id="UP001303407">
    <property type="component" value="Chromosome"/>
</dbReference>
<evidence type="ECO:0000313" key="1">
    <source>
        <dbReference type="EMBL" id="WNH12719.1"/>
    </source>
</evidence>
<evidence type="ECO:0000313" key="2">
    <source>
        <dbReference type="Proteomes" id="UP001303407"/>
    </source>
</evidence>
<proteinExistence type="predicted"/>
<dbReference type="PROSITE" id="PS51257">
    <property type="entry name" value="PROKAR_LIPOPROTEIN"/>
    <property type="match status" value="1"/>
</dbReference>
<dbReference type="EMBL" id="CP134536">
    <property type="protein sequence ID" value="WNH12719.1"/>
    <property type="molecule type" value="Genomic_DNA"/>
</dbReference>
<dbReference type="RefSeq" id="WP_415862700.1">
    <property type="nucleotide sequence ID" value="NZ_CP134536.1"/>
</dbReference>
<protein>
    <recommendedName>
        <fullName evidence="3">Lipoprotein</fullName>
    </recommendedName>
</protein>
<gene>
    <name evidence="1" type="ORF">RHP49_00325</name>
</gene>
<keyword evidence="2" id="KW-1185">Reference proteome</keyword>
<name>A0ABY9Y4G7_9FLAO</name>